<dbReference type="EMBL" id="JAUHHV010000010">
    <property type="protein sequence ID" value="KAK1411484.1"/>
    <property type="molecule type" value="Genomic_DNA"/>
</dbReference>
<protein>
    <submittedName>
        <fullName evidence="2">Uncharacterized protein</fullName>
    </submittedName>
</protein>
<evidence type="ECO:0000256" key="1">
    <source>
        <dbReference type="SAM" id="MobiDB-lite"/>
    </source>
</evidence>
<sequence>MERGENSNSKEIALITNFDWSAEIAEAEEEINHALMAEVSTGERNKSEMKEEVTEKECESVKEESGAEEKDVKADDAAKVKKEVDDEKEEERKNTPVCNCEKALAAEKIVMGLPYEV</sequence>
<feature type="compositionally biased region" description="Basic and acidic residues" evidence="1">
    <location>
        <begin position="41"/>
        <end position="94"/>
    </location>
</feature>
<dbReference type="AlphaFoldDB" id="A0AAD8NJ27"/>
<evidence type="ECO:0000313" key="2">
    <source>
        <dbReference type="EMBL" id="KAK1411484.1"/>
    </source>
</evidence>
<reference evidence="2" key="1">
    <citation type="journal article" date="2023" name="bioRxiv">
        <title>Improved chromosome-level genome assembly for marigold (Tagetes erecta).</title>
        <authorList>
            <person name="Jiang F."/>
            <person name="Yuan L."/>
            <person name="Wang S."/>
            <person name="Wang H."/>
            <person name="Xu D."/>
            <person name="Wang A."/>
            <person name="Fan W."/>
        </authorList>
    </citation>
    <scope>NUCLEOTIDE SEQUENCE</scope>
    <source>
        <strain evidence="2">WSJ</strain>
        <tissue evidence="2">Leaf</tissue>
    </source>
</reference>
<comment type="caution">
    <text evidence="2">The sequence shown here is derived from an EMBL/GenBank/DDBJ whole genome shotgun (WGS) entry which is preliminary data.</text>
</comment>
<feature type="region of interest" description="Disordered" evidence="1">
    <location>
        <begin position="38"/>
        <end position="95"/>
    </location>
</feature>
<name>A0AAD8NJ27_TARER</name>
<accession>A0AAD8NJ27</accession>
<gene>
    <name evidence="2" type="ORF">QVD17_38033</name>
</gene>
<organism evidence="2 3">
    <name type="scientific">Tagetes erecta</name>
    <name type="common">African marigold</name>
    <dbReference type="NCBI Taxonomy" id="13708"/>
    <lineage>
        <taxon>Eukaryota</taxon>
        <taxon>Viridiplantae</taxon>
        <taxon>Streptophyta</taxon>
        <taxon>Embryophyta</taxon>
        <taxon>Tracheophyta</taxon>
        <taxon>Spermatophyta</taxon>
        <taxon>Magnoliopsida</taxon>
        <taxon>eudicotyledons</taxon>
        <taxon>Gunneridae</taxon>
        <taxon>Pentapetalae</taxon>
        <taxon>asterids</taxon>
        <taxon>campanulids</taxon>
        <taxon>Asterales</taxon>
        <taxon>Asteraceae</taxon>
        <taxon>Asteroideae</taxon>
        <taxon>Heliantheae alliance</taxon>
        <taxon>Tageteae</taxon>
        <taxon>Tagetes</taxon>
    </lineage>
</organism>
<dbReference type="Proteomes" id="UP001229421">
    <property type="component" value="Unassembled WGS sequence"/>
</dbReference>
<keyword evidence="3" id="KW-1185">Reference proteome</keyword>
<evidence type="ECO:0000313" key="3">
    <source>
        <dbReference type="Proteomes" id="UP001229421"/>
    </source>
</evidence>
<proteinExistence type="predicted"/>